<gene>
    <name evidence="2" type="ORF">AB675_1671</name>
</gene>
<evidence type="ECO:0000313" key="2">
    <source>
        <dbReference type="EMBL" id="KPI36079.1"/>
    </source>
</evidence>
<feature type="region of interest" description="Disordered" evidence="1">
    <location>
        <begin position="1"/>
        <end position="39"/>
    </location>
</feature>
<sequence length="219" mass="23295">MPRASRSASVAATAAAAVPGPAVAPAASPASSKPSRPHKWLPGEQVVVCDLCGQHGERDPTEMSRHYNKHMYVNYFRGLLNYAINKSLEATHKGVNLYGDKIWRVSRDQAVVLLGEAAVTKLFSKQGASYTVMGDGERMRGRVPGAGEWVALVALSQDEGKRVKGRTGKAKEKKVQEGRVGKGNGVAKKTSGFNHGPGEGATRPGSGRLAAWGIFGAWM</sequence>
<reference evidence="2 3" key="1">
    <citation type="submission" date="2015-06" db="EMBL/GenBank/DDBJ databases">
        <title>Draft genome of the ant-associated black yeast Phialophora attae CBS 131958.</title>
        <authorList>
            <person name="Moreno L.F."/>
            <person name="Stielow B.J."/>
            <person name="de Hoog S."/>
            <person name="Vicente V.A."/>
            <person name="Weiss V.A."/>
            <person name="de Vries M."/>
            <person name="Cruz L.M."/>
            <person name="Souza E.M."/>
        </authorList>
    </citation>
    <scope>NUCLEOTIDE SEQUENCE [LARGE SCALE GENOMIC DNA]</scope>
    <source>
        <strain evidence="2 3">CBS 131958</strain>
    </source>
</reference>
<keyword evidence="3" id="KW-1185">Reference proteome</keyword>
<accession>A0A0N0NJ15</accession>
<feature type="region of interest" description="Disordered" evidence="1">
    <location>
        <begin position="162"/>
        <end position="206"/>
    </location>
</feature>
<protein>
    <submittedName>
        <fullName evidence="2">Uncharacterized protein</fullName>
    </submittedName>
</protein>
<evidence type="ECO:0000256" key="1">
    <source>
        <dbReference type="SAM" id="MobiDB-lite"/>
    </source>
</evidence>
<dbReference type="Proteomes" id="UP000038010">
    <property type="component" value="Unassembled WGS sequence"/>
</dbReference>
<feature type="compositionally biased region" description="Low complexity" evidence="1">
    <location>
        <begin position="1"/>
        <end position="34"/>
    </location>
</feature>
<name>A0A0N0NJ15_9EURO</name>
<feature type="compositionally biased region" description="Basic and acidic residues" evidence="1">
    <location>
        <begin position="169"/>
        <end position="180"/>
    </location>
</feature>
<organism evidence="2 3">
    <name type="scientific">Cyphellophora attinorum</name>
    <dbReference type="NCBI Taxonomy" id="1664694"/>
    <lineage>
        <taxon>Eukaryota</taxon>
        <taxon>Fungi</taxon>
        <taxon>Dikarya</taxon>
        <taxon>Ascomycota</taxon>
        <taxon>Pezizomycotina</taxon>
        <taxon>Eurotiomycetes</taxon>
        <taxon>Chaetothyriomycetidae</taxon>
        <taxon>Chaetothyriales</taxon>
        <taxon>Cyphellophoraceae</taxon>
        <taxon>Cyphellophora</taxon>
    </lineage>
</organism>
<dbReference type="VEuPathDB" id="FungiDB:AB675_1671"/>
<comment type="caution">
    <text evidence="2">The sequence shown here is derived from an EMBL/GenBank/DDBJ whole genome shotgun (WGS) entry which is preliminary data.</text>
</comment>
<dbReference type="EMBL" id="LFJN01000034">
    <property type="protein sequence ID" value="KPI36079.1"/>
    <property type="molecule type" value="Genomic_DNA"/>
</dbReference>
<dbReference type="AlphaFoldDB" id="A0A0N0NJ15"/>
<dbReference type="RefSeq" id="XP_017996042.1">
    <property type="nucleotide sequence ID" value="XM_018141577.1"/>
</dbReference>
<dbReference type="GeneID" id="28733457"/>
<proteinExistence type="predicted"/>
<evidence type="ECO:0000313" key="3">
    <source>
        <dbReference type="Proteomes" id="UP000038010"/>
    </source>
</evidence>